<feature type="compositionally biased region" description="Basic and acidic residues" evidence="1">
    <location>
        <begin position="181"/>
        <end position="232"/>
    </location>
</feature>
<gene>
    <name evidence="3" type="primary">LOC111133637</name>
</gene>
<evidence type="ECO:0000256" key="1">
    <source>
        <dbReference type="SAM" id="MobiDB-lite"/>
    </source>
</evidence>
<feature type="compositionally biased region" description="Basic and acidic residues" evidence="1">
    <location>
        <begin position="263"/>
        <end position="279"/>
    </location>
</feature>
<dbReference type="Proteomes" id="UP000694844">
    <property type="component" value="Chromosome 5"/>
</dbReference>
<feature type="compositionally biased region" description="Acidic residues" evidence="1">
    <location>
        <begin position="327"/>
        <end position="337"/>
    </location>
</feature>
<evidence type="ECO:0000313" key="3">
    <source>
        <dbReference type="RefSeq" id="XP_022337870.1"/>
    </source>
</evidence>
<dbReference type="CDD" id="cd01670">
    <property type="entry name" value="Death"/>
    <property type="match status" value="1"/>
</dbReference>
<reference evidence="3" key="1">
    <citation type="submission" date="2025-08" db="UniProtKB">
        <authorList>
            <consortium name="RefSeq"/>
        </authorList>
    </citation>
    <scope>IDENTIFICATION</scope>
    <source>
        <tissue evidence="3">Whole sample</tissue>
    </source>
</reference>
<feature type="compositionally biased region" description="Acidic residues" evidence="1">
    <location>
        <begin position="300"/>
        <end position="314"/>
    </location>
</feature>
<dbReference type="InterPro" id="IPR011029">
    <property type="entry name" value="DEATH-like_dom_sf"/>
</dbReference>
<proteinExistence type="predicted"/>
<feature type="region of interest" description="Disordered" evidence="1">
    <location>
        <begin position="175"/>
        <end position="362"/>
    </location>
</feature>
<evidence type="ECO:0000313" key="2">
    <source>
        <dbReference type="Proteomes" id="UP000694844"/>
    </source>
</evidence>
<dbReference type="SUPFAM" id="SSF47986">
    <property type="entry name" value="DEATH domain"/>
    <property type="match status" value="1"/>
</dbReference>
<dbReference type="AlphaFoldDB" id="A0A8B8ECM1"/>
<name>A0A8B8ECM1_CRAVI</name>
<feature type="compositionally biased region" description="Basic and acidic residues" evidence="1">
    <location>
        <begin position="338"/>
        <end position="348"/>
    </location>
</feature>
<protein>
    <submittedName>
        <fullName evidence="3">Uncharacterized protein LOC111133637 isoform X1</fullName>
    </submittedName>
</protein>
<accession>A0A8B8ECM1</accession>
<keyword evidence="2" id="KW-1185">Reference proteome</keyword>
<feature type="compositionally biased region" description="Basic and acidic residues" evidence="1">
    <location>
        <begin position="243"/>
        <end position="253"/>
    </location>
</feature>
<dbReference type="OrthoDB" id="6141108at2759"/>
<dbReference type="GeneID" id="111133637"/>
<sequence length="1182" mass="134926">MDAHSLQSLRECKGELLEVIEISSRDLETDHYRVLIKNATNEAKLIITTASQYLLQLKQELKEFKDILRRVNIKMAEQIIKITSKGLFTDGEKLSDNEKDDLNSLKSDEFRFEYGEAQFLHDRQVQIKLNLDIKKSIHQTKTILDEVDDDIMVNTVAVEELEDFIQKWAEKLIEEEETSKEEEGEKEEVNKEDADKEVNKEDADKEVNKEDADKEVKDNTELQTEVEVKEEGNGTDDSTTLDETGKMKNQDGKDNDDDDFDEETLKQEIDAISNDDKRLPSRSKTLLSMKTDLLGVIPETDVDDSDEENTDEDNTVDKLKNDNGSSNDDEDEVDDNDAEKKEDSGVDKPDEETNDDYDDGDDNLERLMLDELQEQASEQEREDPFPAAEWDTFTYYRDNIEFGNNGKEIICVVIVKREMLRQNDVICSVSHNINDLKACLKNKYEKLLSYFVTVKFLRESVDAGECYVFVPYQTPYKKLEHVVRTRSHEGQWTDLPPENVITLPAVPGVTFSGVAIQEKNFSVGLIVVLKESTIRYHIPDDGLAIEPASNRNMTILVSPATFSCETSLSFSNDDISSERLDAYKKGNPEFKSVVNIGASFRVVSDETTKDDLSVVFYDLLKAESNDPRSPEKEALWRCWRQLVNGLDVNKLLDTMVEKGIKSKTLFKGHSLNDFRQKVEMEELAGDKARLLLREVEQVSSEDIRGFVACLRESGHAPLASLVTDTVDKITKKAKTPSSSTRRGNLEVKTLIRRDDGPWILNSPVTISERPDDFLVVLPPGGREYHVIVVNLSAQMMKRDLLTFCDVIVNDASGIRTSLICRQHSTHPEKIVLQCVRSEIAASRIRYLKDNGYTLGLEEDIQFRMCDGENLEITFDLNLGLVDIGEDGILRLCYFSHLDTAQFVGDLFLVDERAQSQEPVFSGDLYFNVGSVKQRPPRTGCIKITLPKSVVPYIDRTPFRMLDVQVVALAKFIGFRLGTRGRDSVLQFASSLVDDEDLRRRLYVKVRRVCRGKDDRARCEMFIINWARQRLKFENKVILLLDALWFEPDIQADAKDFAMVYSNSGILCDHYLQKMSEFIGEEWHALGRSLCVPERDLRLLRIDYKDRTVRNFKLLDTFRFSRIAIEQGTSVIRFLLRACKSAGCTGGLITFIRYIAGIFKELTFMRPQSWVSMSSAMPSVEIT</sequence>
<organism evidence="2 3">
    <name type="scientific">Crassostrea virginica</name>
    <name type="common">Eastern oyster</name>
    <dbReference type="NCBI Taxonomy" id="6565"/>
    <lineage>
        <taxon>Eukaryota</taxon>
        <taxon>Metazoa</taxon>
        <taxon>Spiralia</taxon>
        <taxon>Lophotrochozoa</taxon>
        <taxon>Mollusca</taxon>
        <taxon>Bivalvia</taxon>
        <taxon>Autobranchia</taxon>
        <taxon>Pteriomorphia</taxon>
        <taxon>Ostreida</taxon>
        <taxon>Ostreoidea</taxon>
        <taxon>Ostreidae</taxon>
        <taxon>Crassostrea</taxon>
    </lineage>
</organism>
<dbReference type="RefSeq" id="XP_022337870.1">
    <property type="nucleotide sequence ID" value="XM_022482162.1"/>
</dbReference>
<dbReference type="Gene3D" id="1.10.533.10">
    <property type="entry name" value="Death Domain, Fas"/>
    <property type="match status" value="1"/>
</dbReference>
<dbReference type="KEGG" id="cvn:111133637"/>
<feature type="compositionally biased region" description="Acidic residues" evidence="1">
    <location>
        <begin position="349"/>
        <end position="362"/>
    </location>
</feature>